<evidence type="ECO:0008006" key="5">
    <source>
        <dbReference type="Google" id="ProtNLM"/>
    </source>
</evidence>
<reference evidence="3 4" key="1">
    <citation type="submission" date="2017-10" db="EMBL/GenBank/DDBJ databases">
        <title>Complete genome sequence of Collinsella aerofaciens isolated from the gut of a healthy adult Indian.</title>
        <authorList>
            <person name="Bag S."/>
            <person name="Ghosh T.S."/>
            <person name="Das B."/>
        </authorList>
    </citation>
    <scope>NUCLEOTIDE SEQUENCE [LARGE SCALE GENOMIC DNA]</scope>
    <source>
        <strain evidence="4">indica</strain>
    </source>
</reference>
<evidence type="ECO:0000256" key="1">
    <source>
        <dbReference type="SAM" id="MobiDB-lite"/>
    </source>
</evidence>
<accession>A0A2D1TVN4</accession>
<dbReference type="RefSeq" id="WP_099431609.1">
    <property type="nucleotide sequence ID" value="NZ_CP024160.1"/>
</dbReference>
<dbReference type="Proteomes" id="UP000225608">
    <property type="component" value="Chromosome"/>
</dbReference>
<feature type="compositionally biased region" description="Gly residues" evidence="1">
    <location>
        <begin position="272"/>
        <end position="284"/>
    </location>
</feature>
<feature type="signal peptide" evidence="2">
    <location>
        <begin position="1"/>
        <end position="31"/>
    </location>
</feature>
<evidence type="ECO:0000313" key="3">
    <source>
        <dbReference type="EMBL" id="ATP53433.1"/>
    </source>
</evidence>
<feature type="chain" id="PRO_5013770109" description="LPXTG cell wall anchor domain-containing protein" evidence="2">
    <location>
        <begin position="32"/>
        <end position="369"/>
    </location>
</feature>
<dbReference type="EMBL" id="CP024160">
    <property type="protein sequence ID" value="ATP53433.1"/>
    <property type="molecule type" value="Genomic_DNA"/>
</dbReference>
<sequence>MFAAESHTSRHHIAIAAMACLCVLLGGPSYAAGAESLFIAGATYFEPGVSGPGWAWTDAGHLELDGYAGDAIGADGDLVVTLVGRNSVAESHTPDTDITQCGMEVWGNLTLRGTGSLAASGSQCAIHVSRALAVDGCAVDARADGADVTDEAVAGVIAGGMAVRGGGRVVAVGAAPAAGVRAYGVFLLDAGAGDGPVGCRLSADASWLDATGTDGGVACAGGSLVSARFVAPVGGAFGAGGVVDASAAVAPHVVIEPEGTAAPAGETDGREVPGGAGDPVGGAGPTVEQPGAGPATGPVPKPATTTPKTTTTSKTTVTKATAPTPSKAKTASAATATLPKTADSNWPAASLALFLLGTAILGRPKRKGD</sequence>
<protein>
    <recommendedName>
        <fullName evidence="5">LPXTG cell wall anchor domain-containing protein</fullName>
    </recommendedName>
</protein>
<proteinExistence type="predicted"/>
<dbReference type="KEGG" id="caer:CSV91_02100"/>
<evidence type="ECO:0000313" key="4">
    <source>
        <dbReference type="Proteomes" id="UP000225608"/>
    </source>
</evidence>
<keyword evidence="2" id="KW-0732">Signal</keyword>
<organism evidence="3 4">
    <name type="scientific">Collinsella aerofaciens</name>
    <dbReference type="NCBI Taxonomy" id="74426"/>
    <lineage>
        <taxon>Bacteria</taxon>
        <taxon>Bacillati</taxon>
        <taxon>Actinomycetota</taxon>
        <taxon>Coriobacteriia</taxon>
        <taxon>Coriobacteriales</taxon>
        <taxon>Coriobacteriaceae</taxon>
        <taxon>Collinsella</taxon>
    </lineage>
</organism>
<feature type="region of interest" description="Disordered" evidence="1">
    <location>
        <begin position="259"/>
        <end position="333"/>
    </location>
</feature>
<dbReference type="AlphaFoldDB" id="A0A2D1TVN4"/>
<name>A0A2D1TVN4_9ACTN</name>
<gene>
    <name evidence="3" type="ORF">CSV91_02100</name>
</gene>
<feature type="compositionally biased region" description="Low complexity" evidence="1">
    <location>
        <begin position="290"/>
        <end position="333"/>
    </location>
</feature>
<evidence type="ECO:0000256" key="2">
    <source>
        <dbReference type="SAM" id="SignalP"/>
    </source>
</evidence>